<dbReference type="GO" id="GO:0031146">
    <property type="term" value="P:SCF-dependent proteasomal ubiquitin-dependent protein catabolic process"/>
    <property type="evidence" value="ECO:0007669"/>
    <property type="project" value="TreeGrafter"/>
</dbReference>
<accession>A0A8H7VFY5</accession>
<evidence type="ECO:0000259" key="1">
    <source>
        <dbReference type="Pfam" id="PF25372"/>
    </source>
</evidence>
<dbReference type="PANTHER" id="PTHR13318">
    <property type="entry name" value="PARTNER OF PAIRED, ISOFORM B-RELATED"/>
    <property type="match status" value="1"/>
</dbReference>
<dbReference type="Gene3D" id="3.80.10.10">
    <property type="entry name" value="Ribonuclease Inhibitor"/>
    <property type="match status" value="2"/>
</dbReference>
<dbReference type="GO" id="GO:0019005">
    <property type="term" value="C:SCF ubiquitin ligase complex"/>
    <property type="evidence" value="ECO:0007669"/>
    <property type="project" value="TreeGrafter"/>
</dbReference>
<name>A0A8H7VFY5_9FUNG</name>
<evidence type="ECO:0000313" key="2">
    <source>
        <dbReference type="EMBL" id="KAG2221541.1"/>
    </source>
</evidence>
<organism evidence="2 3">
    <name type="scientific">Circinella minor</name>
    <dbReference type="NCBI Taxonomy" id="1195481"/>
    <lineage>
        <taxon>Eukaryota</taxon>
        <taxon>Fungi</taxon>
        <taxon>Fungi incertae sedis</taxon>
        <taxon>Mucoromycota</taxon>
        <taxon>Mucoromycotina</taxon>
        <taxon>Mucoromycetes</taxon>
        <taxon>Mucorales</taxon>
        <taxon>Lichtheimiaceae</taxon>
        <taxon>Circinella</taxon>
    </lineage>
</organism>
<dbReference type="SMART" id="SM00367">
    <property type="entry name" value="LRR_CC"/>
    <property type="match status" value="6"/>
</dbReference>
<dbReference type="InterPro" id="IPR057207">
    <property type="entry name" value="FBXL15_LRR"/>
</dbReference>
<dbReference type="SUPFAM" id="SSF52047">
    <property type="entry name" value="RNI-like"/>
    <property type="match status" value="1"/>
</dbReference>
<reference evidence="2 3" key="1">
    <citation type="submission" date="2020-12" db="EMBL/GenBank/DDBJ databases">
        <title>Metabolic potential, ecology and presence of endohyphal bacteria is reflected in genomic diversity of Mucoromycotina.</title>
        <authorList>
            <person name="Muszewska A."/>
            <person name="Okrasinska A."/>
            <person name="Steczkiewicz K."/>
            <person name="Drgas O."/>
            <person name="Orlowska M."/>
            <person name="Perlinska-Lenart U."/>
            <person name="Aleksandrzak-Piekarczyk T."/>
            <person name="Szatraj K."/>
            <person name="Zielenkiewicz U."/>
            <person name="Pilsyk S."/>
            <person name="Malc E."/>
            <person name="Mieczkowski P."/>
            <person name="Kruszewska J.S."/>
            <person name="Biernat P."/>
            <person name="Pawlowska J."/>
        </authorList>
    </citation>
    <scope>NUCLEOTIDE SEQUENCE [LARGE SCALE GENOMIC DNA]</scope>
    <source>
        <strain evidence="2 3">CBS 142.35</strain>
    </source>
</reference>
<evidence type="ECO:0000313" key="3">
    <source>
        <dbReference type="Proteomes" id="UP000646827"/>
    </source>
</evidence>
<protein>
    <recommendedName>
        <fullName evidence="1">F-box/LRR-repeat protein 15-like leucin rich repeat domain-containing protein</fullName>
    </recommendedName>
</protein>
<proteinExistence type="predicted"/>
<gene>
    <name evidence="2" type="ORF">INT45_004535</name>
</gene>
<dbReference type="AlphaFoldDB" id="A0A8H7VFY5"/>
<feature type="domain" description="F-box/LRR-repeat protein 15-like leucin rich repeat" evidence="1">
    <location>
        <begin position="294"/>
        <end position="484"/>
    </location>
</feature>
<dbReference type="EMBL" id="JAEPRB010000106">
    <property type="protein sequence ID" value="KAG2221541.1"/>
    <property type="molecule type" value="Genomic_DNA"/>
</dbReference>
<keyword evidence="3" id="KW-1185">Reference proteome</keyword>
<dbReference type="InterPro" id="IPR032675">
    <property type="entry name" value="LRR_dom_sf"/>
</dbReference>
<sequence length="508" mass="57973">MIFIDSANTNNRNTATRLNNNSNQDILLHQFPTISNNSIFSHPDFSTTDRESLQQQQQQRRTHLALRLPEIVAIITKYIYLSYGYTNSSSSSSSNKDISNVSRKALNQLYQCLFVNRLWQDCAARAMYRDLYFNEHKADHDTFIKFSSAFIDAPDLQQNQSSTLSLCRQCKLYNRHCTCTPASLAVANPLDNINYGRQQQYQQYQRKSLSPSGTRSLPSKYISSQNNKNEKLDYLSISSLHTNNNSNLVPLDDERLQRLNLYRRTLRTLTLRKMKEDTLPNVFQSLQQVGKHASRLERLELYICDSITDACVYPFLTHGTLTHLTLAGCYNISDALIHQVARSCPSLILLDVRACGNVSDSSIIQIALNCPKLRHLNVGRVREQERISTASIGLIAQRTDISVLGLAGCDITDECMLLLAHHRNKSLERISVNNCRRLTNKSLHAFVEKCLNLAVFEMKECHLVNDWASVAEMVKRKVLLTLCEQQNRDCVDWAKKHGRTLDVRAPLK</sequence>
<dbReference type="Pfam" id="PF25372">
    <property type="entry name" value="DUF7885"/>
    <property type="match status" value="1"/>
</dbReference>
<dbReference type="OrthoDB" id="550575at2759"/>
<dbReference type="PANTHER" id="PTHR13318:SF95">
    <property type="entry name" value="F-BOX PROTEIN YLR352W"/>
    <property type="match status" value="1"/>
</dbReference>
<comment type="caution">
    <text evidence="2">The sequence shown here is derived from an EMBL/GenBank/DDBJ whole genome shotgun (WGS) entry which is preliminary data.</text>
</comment>
<dbReference type="Proteomes" id="UP000646827">
    <property type="component" value="Unassembled WGS sequence"/>
</dbReference>
<dbReference type="InterPro" id="IPR006553">
    <property type="entry name" value="Leu-rich_rpt_Cys-con_subtyp"/>
</dbReference>